<organism evidence="1 2">
    <name type="scientific">Flavobacterium hydrocarbonoxydans</name>
    <dbReference type="NCBI Taxonomy" id="2683249"/>
    <lineage>
        <taxon>Bacteria</taxon>
        <taxon>Pseudomonadati</taxon>
        <taxon>Bacteroidota</taxon>
        <taxon>Flavobacteriia</taxon>
        <taxon>Flavobacteriales</taxon>
        <taxon>Flavobacteriaceae</taxon>
        <taxon>Flavobacterium</taxon>
    </lineage>
</organism>
<evidence type="ECO:0000313" key="1">
    <source>
        <dbReference type="EMBL" id="MWB96622.1"/>
    </source>
</evidence>
<dbReference type="AlphaFoldDB" id="A0A6I4NU61"/>
<evidence type="ECO:0000313" key="2">
    <source>
        <dbReference type="Proteomes" id="UP000471501"/>
    </source>
</evidence>
<proteinExistence type="predicted"/>
<keyword evidence="2" id="KW-1185">Reference proteome</keyword>
<gene>
    <name evidence="1" type="ORF">GON26_19845</name>
</gene>
<reference evidence="1 2" key="1">
    <citation type="submission" date="2019-12" db="EMBL/GenBank/DDBJ databases">
        <authorList>
            <person name="Kim Y.S."/>
        </authorList>
    </citation>
    <scope>NUCLEOTIDE SEQUENCE [LARGE SCALE GENOMIC DNA]</scope>
    <source>
        <strain evidence="1 2">GA093</strain>
    </source>
</reference>
<name>A0A6I4NU61_9FLAO</name>
<comment type="caution">
    <text evidence="1">The sequence shown here is derived from an EMBL/GenBank/DDBJ whole genome shotgun (WGS) entry which is preliminary data.</text>
</comment>
<sequence length="79" mass="9606">MQKKFNTIPSINEVVAFWYVLQHLRGYKPFLTKLRFEKKFSGNLQRGKAEIEQEKAQKKAQEDLEWERQYKITNRGFRI</sequence>
<dbReference type="Proteomes" id="UP000471501">
    <property type="component" value="Unassembled WGS sequence"/>
</dbReference>
<protein>
    <submittedName>
        <fullName evidence="1">Uncharacterized protein</fullName>
    </submittedName>
</protein>
<accession>A0A6I4NU61</accession>
<dbReference type="EMBL" id="WSTB01000015">
    <property type="protein sequence ID" value="MWB96622.1"/>
    <property type="molecule type" value="Genomic_DNA"/>
</dbReference>